<dbReference type="EMBL" id="JAZHXI010000005">
    <property type="protein sequence ID" value="KAL2071156.1"/>
    <property type="molecule type" value="Genomic_DNA"/>
</dbReference>
<dbReference type="Proteomes" id="UP001595075">
    <property type="component" value="Unassembled WGS sequence"/>
</dbReference>
<name>A0ABR4CMF6_9HELO</name>
<keyword evidence="3" id="KW-1185">Reference proteome</keyword>
<accession>A0ABR4CMF6</accession>
<protein>
    <submittedName>
        <fullName evidence="2">Uncharacterized protein</fullName>
    </submittedName>
</protein>
<reference evidence="2 3" key="1">
    <citation type="journal article" date="2024" name="Commun. Biol.">
        <title>Comparative genomic analysis of thermophilic fungi reveals convergent evolutionary adaptations and gene losses.</title>
        <authorList>
            <person name="Steindorff A.S."/>
            <person name="Aguilar-Pontes M.V."/>
            <person name="Robinson A.J."/>
            <person name="Andreopoulos B."/>
            <person name="LaButti K."/>
            <person name="Kuo A."/>
            <person name="Mondo S."/>
            <person name="Riley R."/>
            <person name="Otillar R."/>
            <person name="Haridas S."/>
            <person name="Lipzen A."/>
            <person name="Grimwood J."/>
            <person name="Schmutz J."/>
            <person name="Clum A."/>
            <person name="Reid I.D."/>
            <person name="Moisan M.C."/>
            <person name="Butler G."/>
            <person name="Nguyen T.T.M."/>
            <person name="Dewar K."/>
            <person name="Conant G."/>
            <person name="Drula E."/>
            <person name="Henrissat B."/>
            <person name="Hansel C."/>
            <person name="Singer S."/>
            <person name="Hutchinson M.I."/>
            <person name="de Vries R.P."/>
            <person name="Natvig D.O."/>
            <person name="Powell A.J."/>
            <person name="Tsang A."/>
            <person name="Grigoriev I.V."/>
        </authorList>
    </citation>
    <scope>NUCLEOTIDE SEQUENCE [LARGE SCALE GENOMIC DNA]</scope>
    <source>
        <strain evidence="2 3">CBS 494.80</strain>
    </source>
</reference>
<sequence>MIRYDTVRYGHAALRSVMRSEEASTRTRQLGRRRLEETDEPIQGRAVSSPHGLALSYTVTSLSTVLIYVNEMACGSDAENLGWAALVGLAQITVTVRLLFRVALGAEAKNLCLLHRWQATYGVHQSSPIQSDGIESTMNG</sequence>
<organism evidence="2 3">
    <name type="scientific">Oculimacula yallundae</name>
    <dbReference type="NCBI Taxonomy" id="86028"/>
    <lineage>
        <taxon>Eukaryota</taxon>
        <taxon>Fungi</taxon>
        <taxon>Dikarya</taxon>
        <taxon>Ascomycota</taxon>
        <taxon>Pezizomycotina</taxon>
        <taxon>Leotiomycetes</taxon>
        <taxon>Helotiales</taxon>
        <taxon>Ploettnerulaceae</taxon>
        <taxon>Oculimacula</taxon>
    </lineage>
</organism>
<feature type="region of interest" description="Disordered" evidence="1">
    <location>
        <begin position="23"/>
        <end position="44"/>
    </location>
</feature>
<proteinExistence type="predicted"/>
<evidence type="ECO:0000313" key="3">
    <source>
        <dbReference type="Proteomes" id="UP001595075"/>
    </source>
</evidence>
<comment type="caution">
    <text evidence="2">The sequence shown here is derived from an EMBL/GenBank/DDBJ whole genome shotgun (WGS) entry which is preliminary data.</text>
</comment>
<evidence type="ECO:0000256" key="1">
    <source>
        <dbReference type="SAM" id="MobiDB-lite"/>
    </source>
</evidence>
<evidence type="ECO:0000313" key="2">
    <source>
        <dbReference type="EMBL" id="KAL2071156.1"/>
    </source>
</evidence>
<gene>
    <name evidence="2" type="ORF">VTL71DRAFT_12391</name>
</gene>